<accession>A0ABX3YCF6</accession>
<reference evidence="1 2" key="1">
    <citation type="submission" date="2016-12" db="EMBL/GenBank/DDBJ databases">
        <title>Genome Mining:The Detection of Biosynthetic Gene Clusters to Aid in the Expression of Curamycin A produced by Streptomyces sp. strain CZA14.</title>
        <authorList>
            <person name="Durrell K.A."/>
            <person name="Kirby B.M."/>
            <person name="Khan W."/>
            <person name="Mthethwa T."/>
            <person name="Le Roes-Hill M."/>
        </authorList>
    </citation>
    <scope>NUCLEOTIDE SEQUENCE [LARGE SCALE GENOMIC DNA]</scope>
    <source>
        <strain evidence="1 2">CZA14</strain>
    </source>
</reference>
<gene>
    <name evidence="1" type="ORF">OQI_26525</name>
</gene>
<sequence length="113" mass="11978">MHIAAASRTGQLFGQIQPPLRLIETCAGLTSDATPVRDDVVGGLTDAGARSEQSPLQQRPAASCALLVLLRPGKSLVEAGIGLFNPPQRVDRVYRPAAMAWRTFLATVSARAI</sequence>
<name>A0ABX3YCF6_9ACTN</name>
<organism evidence="1 2">
    <name type="scientific">Streptomyces pharetrae CZA14</name>
    <dbReference type="NCBI Taxonomy" id="1144883"/>
    <lineage>
        <taxon>Bacteria</taxon>
        <taxon>Bacillati</taxon>
        <taxon>Actinomycetota</taxon>
        <taxon>Actinomycetes</taxon>
        <taxon>Kitasatosporales</taxon>
        <taxon>Streptomycetaceae</taxon>
        <taxon>Streptomyces</taxon>
    </lineage>
</organism>
<keyword evidence="2" id="KW-1185">Reference proteome</keyword>
<evidence type="ECO:0000313" key="2">
    <source>
        <dbReference type="Proteomes" id="UP000194266"/>
    </source>
</evidence>
<evidence type="ECO:0000313" key="1">
    <source>
        <dbReference type="EMBL" id="OSZ57558.1"/>
    </source>
</evidence>
<feature type="non-terminal residue" evidence="1">
    <location>
        <position position="113"/>
    </location>
</feature>
<protein>
    <submittedName>
        <fullName evidence="1">Uncharacterized protein</fullName>
    </submittedName>
</protein>
<dbReference type="EMBL" id="MRYD01000181">
    <property type="protein sequence ID" value="OSZ57558.1"/>
    <property type="molecule type" value="Genomic_DNA"/>
</dbReference>
<comment type="caution">
    <text evidence="1">The sequence shown here is derived from an EMBL/GenBank/DDBJ whole genome shotgun (WGS) entry which is preliminary data.</text>
</comment>
<proteinExistence type="predicted"/>
<dbReference type="Proteomes" id="UP000194266">
    <property type="component" value="Unassembled WGS sequence"/>
</dbReference>